<dbReference type="CDD" id="cd15831">
    <property type="entry name" value="BTAD"/>
    <property type="match status" value="1"/>
</dbReference>
<dbReference type="Gene3D" id="3.40.50.300">
    <property type="entry name" value="P-loop containing nucleotide triphosphate hydrolases"/>
    <property type="match status" value="1"/>
</dbReference>
<protein>
    <submittedName>
        <fullName evidence="7">DNA-binding transcriptional activator of the SARP family</fullName>
    </submittedName>
</protein>
<feature type="domain" description="OmpR/PhoB-type" evidence="6">
    <location>
        <begin position="1"/>
        <end position="77"/>
    </location>
</feature>
<feature type="DNA-binding region" description="OmpR/PhoB-type" evidence="5">
    <location>
        <begin position="1"/>
        <end position="77"/>
    </location>
</feature>
<reference evidence="7 8" key="1">
    <citation type="submission" date="2017-09" db="EMBL/GenBank/DDBJ databases">
        <authorList>
            <person name="Ehlers B."/>
            <person name="Leendertz F.H."/>
        </authorList>
    </citation>
    <scope>NUCLEOTIDE SEQUENCE [LARGE SCALE GENOMIC DNA]</scope>
    <source>
        <strain evidence="7 8">CGMCC 4.6857</strain>
    </source>
</reference>
<keyword evidence="4" id="KW-0804">Transcription</keyword>
<dbReference type="EMBL" id="OBDY01000002">
    <property type="protein sequence ID" value="SNY25026.1"/>
    <property type="molecule type" value="Genomic_DNA"/>
</dbReference>
<dbReference type="Proteomes" id="UP000219612">
    <property type="component" value="Unassembled WGS sequence"/>
</dbReference>
<evidence type="ECO:0000256" key="5">
    <source>
        <dbReference type="PROSITE-ProRule" id="PRU01091"/>
    </source>
</evidence>
<dbReference type="Pfam" id="PF00486">
    <property type="entry name" value="Trans_reg_C"/>
    <property type="match status" value="1"/>
</dbReference>
<dbReference type="PANTHER" id="PTHR35807:SF1">
    <property type="entry name" value="TRANSCRIPTIONAL REGULATOR REDD"/>
    <property type="match status" value="1"/>
</dbReference>
<dbReference type="InterPro" id="IPR027417">
    <property type="entry name" value="P-loop_NTPase"/>
</dbReference>
<evidence type="ECO:0000256" key="2">
    <source>
        <dbReference type="ARBA" id="ARBA00023015"/>
    </source>
</evidence>
<dbReference type="InterPro" id="IPR036388">
    <property type="entry name" value="WH-like_DNA-bd_sf"/>
</dbReference>
<dbReference type="InterPro" id="IPR001867">
    <property type="entry name" value="OmpR/PhoB-type_DNA-bd"/>
</dbReference>
<dbReference type="CDD" id="cd00383">
    <property type="entry name" value="trans_reg_C"/>
    <property type="match status" value="1"/>
</dbReference>
<evidence type="ECO:0000256" key="3">
    <source>
        <dbReference type="ARBA" id="ARBA00023125"/>
    </source>
</evidence>
<dbReference type="RefSeq" id="WP_179855070.1">
    <property type="nucleotide sequence ID" value="NZ_OBDY01000002.1"/>
</dbReference>
<sequence length="886" mass="97073">MAMGPPKQAVVLTALLLDANRPLSTEVLVERVWGTEAPGHAPRTLHTYVSRIRQLLEPAGGPIRLHRHRSGGYLLELPEESLDLHDFRQLVTQATELDRADPKRVVLLREALTLWRGQPLAGLPGDWATRARTLLIDERIDATVHWADAEIRTGNPAAAIGPLTELAEQHPLVEPLAAALIRTLAAAGRTAKAVNQFLSVRRRLVDELGVEPGAELRAAHRDVVRQTPEPDEIIPAQLPLDVPDFVGRDAEQQRLHDLARTAVIVISGTAGVGKSALVVHWSHRVRRRFPDGQLYLDLLGFDPGGTALSAVDALRSLLISLGVPAARIPAELNARSALYRSVLADRRVLVVLDNAAHERDVRPLLPGAPNCLVVVTSRSQLPGLVAAEGARPMELGLLPSAPARELLSRRLGARRVAAEPAAVDRIIAACARLPLALTVTAARALQQPGQPLSRLAEQLHAVRQSLDAFAGNDEATDVRAVLSWSYRALTPEAARLFRLLGLHPGPDVSLPAVAALLGEPIEVAERQLRVLTRASLLSEHRPDRYLLHDLLRTYAGELMRPEETAGPRARMLDHYVHSAYAADRILYPHREVPELTTEGPVTRPADHAAALAWFAEEHQVLVRLVGYAHDAGLDSGAWLLARGLTTYFDLQGHWQDWVLTQRIALSSATRSGDPAGAAFAHLNLGLAFAQLRPEDSLRHLRLALDGYRCLGQAKGQAHTHNALARILGSQGDPRQALRQTEQAVELFGRVGDQGAQARALNNLGWYHTQLGESDRALACCREALRLHRRIGDRYGEANTLDSLGLTYHHLGDHDRSVQEYRAALEAWREVADRYNEAGTLGRLGDTYRSLGEAGEARKVWERALTMLTDLGHADAEQIRRSLDALH</sequence>
<keyword evidence="2" id="KW-0805">Transcription regulation</keyword>
<dbReference type="Gene3D" id="1.25.40.10">
    <property type="entry name" value="Tetratricopeptide repeat domain"/>
    <property type="match status" value="2"/>
</dbReference>
<dbReference type="Pfam" id="PF03704">
    <property type="entry name" value="BTAD"/>
    <property type="match status" value="1"/>
</dbReference>
<dbReference type="PROSITE" id="PS51755">
    <property type="entry name" value="OMPR_PHOB"/>
    <property type="match status" value="1"/>
</dbReference>
<accession>A0A285GR85</accession>
<proteinExistence type="inferred from homology"/>
<dbReference type="GO" id="GO:0000160">
    <property type="term" value="P:phosphorelay signal transduction system"/>
    <property type="evidence" value="ECO:0007669"/>
    <property type="project" value="InterPro"/>
</dbReference>
<gene>
    <name evidence="7" type="ORF">SAMN05421748_102272</name>
</gene>
<dbReference type="SUPFAM" id="SSF48452">
    <property type="entry name" value="TPR-like"/>
    <property type="match status" value="3"/>
</dbReference>
<dbReference type="PANTHER" id="PTHR35807">
    <property type="entry name" value="TRANSCRIPTIONAL REGULATOR REDD-RELATED"/>
    <property type="match status" value="1"/>
</dbReference>
<comment type="similarity">
    <text evidence="1">Belongs to the AfsR/DnrI/RedD regulatory family.</text>
</comment>
<dbReference type="GO" id="GO:0043531">
    <property type="term" value="F:ADP binding"/>
    <property type="evidence" value="ECO:0007669"/>
    <property type="project" value="InterPro"/>
</dbReference>
<dbReference type="SMART" id="SM00028">
    <property type="entry name" value="TPR"/>
    <property type="match status" value="4"/>
</dbReference>
<dbReference type="SUPFAM" id="SSF46894">
    <property type="entry name" value="C-terminal effector domain of the bipartite response regulators"/>
    <property type="match status" value="1"/>
</dbReference>
<dbReference type="SMART" id="SM00862">
    <property type="entry name" value="Trans_reg_C"/>
    <property type="match status" value="1"/>
</dbReference>
<dbReference type="SUPFAM" id="SSF52540">
    <property type="entry name" value="P-loop containing nucleoside triphosphate hydrolases"/>
    <property type="match status" value="1"/>
</dbReference>
<dbReference type="Pfam" id="PF13424">
    <property type="entry name" value="TPR_12"/>
    <property type="match status" value="2"/>
</dbReference>
<dbReference type="AlphaFoldDB" id="A0A285GR85"/>
<dbReference type="GO" id="GO:0003677">
    <property type="term" value="F:DNA binding"/>
    <property type="evidence" value="ECO:0007669"/>
    <property type="project" value="UniProtKB-UniRule"/>
</dbReference>
<dbReference type="Gene3D" id="1.10.10.10">
    <property type="entry name" value="Winged helix-like DNA-binding domain superfamily/Winged helix DNA-binding domain"/>
    <property type="match status" value="1"/>
</dbReference>
<organism evidence="7 8">
    <name type="scientific">Paractinoplanes atraurantiacus</name>
    <dbReference type="NCBI Taxonomy" id="1036182"/>
    <lineage>
        <taxon>Bacteria</taxon>
        <taxon>Bacillati</taxon>
        <taxon>Actinomycetota</taxon>
        <taxon>Actinomycetes</taxon>
        <taxon>Micromonosporales</taxon>
        <taxon>Micromonosporaceae</taxon>
        <taxon>Paractinoplanes</taxon>
    </lineage>
</organism>
<evidence type="ECO:0000256" key="4">
    <source>
        <dbReference type="ARBA" id="ARBA00023163"/>
    </source>
</evidence>
<dbReference type="InterPro" id="IPR005158">
    <property type="entry name" value="BTAD"/>
</dbReference>
<dbReference type="InterPro" id="IPR051677">
    <property type="entry name" value="AfsR-DnrI-RedD_regulator"/>
</dbReference>
<keyword evidence="8" id="KW-1185">Reference proteome</keyword>
<dbReference type="SMART" id="SM01043">
    <property type="entry name" value="BTAD"/>
    <property type="match status" value="1"/>
</dbReference>
<name>A0A285GR85_9ACTN</name>
<evidence type="ECO:0000313" key="8">
    <source>
        <dbReference type="Proteomes" id="UP000219612"/>
    </source>
</evidence>
<keyword evidence="3 5" id="KW-0238">DNA-binding</keyword>
<dbReference type="InterPro" id="IPR011990">
    <property type="entry name" value="TPR-like_helical_dom_sf"/>
</dbReference>
<dbReference type="PRINTS" id="PR00364">
    <property type="entry name" value="DISEASERSIST"/>
</dbReference>
<evidence type="ECO:0000259" key="6">
    <source>
        <dbReference type="PROSITE" id="PS51755"/>
    </source>
</evidence>
<dbReference type="InterPro" id="IPR016032">
    <property type="entry name" value="Sig_transdc_resp-reg_C-effctor"/>
</dbReference>
<dbReference type="InterPro" id="IPR019734">
    <property type="entry name" value="TPR_rpt"/>
</dbReference>
<evidence type="ECO:0000256" key="1">
    <source>
        <dbReference type="ARBA" id="ARBA00005820"/>
    </source>
</evidence>
<evidence type="ECO:0000313" key="7">
    <source>
        <dbReference type="EMBL" id="SNY25026.1"/>
    </source>
</evidence>
<dbReference type="GO" id="GO:0006355">
    <property type="term" value="P:regulation of DNA-templated transcription"/>
    <property type="evidence" value="ECO:0007669"/>
    <property type="project" value="InterPro"/>
</dbReference>